<proteinExistence type="predicted"/>
<organism evidence="1 2">
    <name type="scientific">Candidatus Adlerbacteria bacterium RIFCSPLOWO2_01_FULL_54_21b</name>
    <dbReference type="NCBI Taxonomy" id="1797245"/>
    <lineage>
        <taxon>Bacteria</taxon>
        <taxon>Candidatus Adleribacteriota</taxon>
    </lineage>
</organism>
<comment type="caution">
    <text evidence="1">The sequence shown here is derived from an EMBL/GenBank/DDBJ whole genome shotgun (WGS) entry which is preliminary data.</text>
</comment>
<reference evidence="1 2" key="1">
    <citation type="journal article" date="2016" name="Nat. Commun.">
        <title>Thousands of microbial genomes shed light on interconnected biogeochemical processes in an aquifer system.</title>
        <authorList>
            <person name="Anantharaman K."/>
            <person name="Brown C.T."/>
            <person name="Hug L.A."/>
            <person name="Sharon I."/>
            <person name="Castelle C.J."/>
            <person name="Probst A.J."/>
            <person name="Thomas B.C."/>
            <person name="Singh A."/>
            <person name="Wilkins M.J."/>
            <person name="Karaoz U."/>
            <person name="Brodie E.L."/>
            <person name="Williams K.H."/>
            <person name="Hubbard S.S."/>
            <person name="Banfield J.F."/>
        </authorList>
    </citation>
    <scope>NUCLEOTIDE SEQUENCE [LARGE SCALE GENOMIC DNA]</scope>
</reference>
<name>A0A1F4XY57_9BACT</name>
<evidence type="ECO:0000313" key="1">
    <source>
        <dbReference type="EMBL" id="OGC86632.1"/>
    </source>
</evidence>
<dbReference type="EMBL" id="MEWZ01000018">
    <property type="protein sequence ID" value="OGC86632.1"/>
    <property type="molecule type" value="Genomic_DNA"/>
</dbReference>
<evidence type="ECO:0000313" key="2">
    <source>
        <dbReference type="Proteomes" id="UP000178585"/>
    </source>
</evidence>
<dbReference type="Proteomes" id="UP000178585">
    <property type="component" value="Unassembled WGS sequence"/>
</dbReference>
<protein>
    <submittedName>
        <fullName evidence="1">Uncharacterized protein</fullName>
    </submittedName>
</protein>
<accession>A0A1F4XY57</accession>
<gene>
    <name evidence="1" type="ORF">A2949_00020</name>
</gene>
<sequence length="101" mass="11142">MSQLRVCAFCGNTGKNGANFVLCVGRDENRVHKYCGEKLREQAPPEATVRLLHWAELAREKREAKALQEQERVSDFWSGKFAKAAARKAAALNGAKAVPAN</sequence>
<dbReference type="AlphaFoldDB" id="A0A1F4XY57"/>